<evidence type="ECO:0000256" key="3">
    <source>
        <dbReference type="ARBA" id="ARBA00023157"/>
    </source>
</evidence>
<evidence type="ECO:0000259" key="5">
    <source>
        <dbReference type="PROSITE" id="PS51352"/>
    </source>
</evidence>
<dbReference type="AlphaFoldDB" id="A0A1I7NBP3"/>
<name>A0A1I7NBP3_9BACT</name>
<dbReference type="CDD" id="cd02966">
    <property type="entry name" value="TlpA_like_family"/>
    <property type="match status" value="1"/>
</dbReference>
<keyword evidence="2" id="KW-0201">Cytochrome c-type biogenesis</keyword>
<dbReference type="GO" id="GO:0017004">
    <property type="term" value="P:cytochrome complex assembly"/>
    <property type="evidence" value="ECO:0007669"/>
    <property type="project" value="UniProtKB-KW"/>
</dbReference>
<dbReference type="EMBL" id="FPCJ01000001">
    <property type="protein sequence ID" value="SFV32092.1"/>
    <property type="molecule type" value="Genomic_DNA"/>
</dbReference>
<dbReference type="PROSITE" id="PS00194">
    <property type="entry name" value="THIOREDOXIN_1"/>
    <property type="match status" value="1"/>
</dbReference>
<feature type="domain" description="Thioredoxin" evidence="5">
    <location>
        <begin position="247"/>
        <end position="385"/>
    </location>
</feature>
<comment type="subcellular location">
    <subcellularLocation>
        <location evidence="1">Cell envelope</location>
    </subcellularLocation>
</comment>
<organism evidence="6 7">
    <name type="scientific">Thermoflavifilum thermophilum</name>
    <dbReference type="NCBI Taxonomy" id="1393122"/>
    <lineage>
        <taxon>Bacteria</taxon>
        <taxon>Pseudomonadati</taxon>
        <taxon>Bacteroidota</taxon>
        <taxon>Chitinophagia</taxon>
        <taxon>Chitinophagales</taxon>
        <taxon>Chitinophagaceae</taxon>
        <taxon>Thermoflavifilum</taxon>
    </lineage>
</organism>
<dbReference type="RefSeq" id="WP_177224129.1">
    <property type="nucleotide sequence ID" value="NZ_FPCJ01000001.1"/>
</dbReference>
<dbReference type="Pfam" id="PF14289">
    <property type="entry name" value="DUF4369"/>
    <property type="match status" value="1"/>
</dbReference>
<keyword evidence="4" id="KW-0676">Redox-active center</keyword>
<dbReference type="InterPro" id="IPR000866">
    <property type="entry name" value="AhpC/TSA"/>
</dbReference>
<sequence length="385" mass="43047">MRNTVFTLLRGPWIYLWLALGLLAACHRTPSPRSFTLSLELSHLPNQGIVYLDALEINQVKTIDTLNLLTASQPLTFTGTIPEEGLYRLRFPNGQLLFLVLSGGHTTLSGDYNQLSQVGFSGSSASVTLQAFLHHLYQENQILTQETRTYDSLRKSGQLSDSVLAVRSQEIQTREQALENYILHFADTTQSPACAVFALSMLQSRDELLQAKPVIDRLLSRFPHHQLVKDLVAAYQLIAEESSGAPLPVGSVAPNISLPDTAGHMLSLHDFRGKYVLVDFWASWCAPCRQENPYVVAVYQQFKDKNFTVFSVSLDSKKENWLKAIHEDHLNWNHVSDLKGWNSAAADLYHVEAIPANFLLDPQGKIIAENLIGPALEDTLKKILQ</sequence>
<evidence type="ECO:0000313" key="7">
    <source>
        <dbReference type="Proteomes" id="UP000199537"/>
    </source>
</evidence>
<evidence type="ECO:0000313" key="6">
    <source>
        <dbReference type="EMBL" id="SFV32092.1"/>
    </source>
</evidence>
<dbReference type="GO" id="GO:0016209">
    <property type="term" value="F:antioxidant activity"/>
    <property type="evidence" value="ECO:0007669"/>
    <property type="project" value="InterPro"/>
</dbReference>
<gene>
    <name evidence="6" type="ORF">SAMN05660895_1246</name>
</gene>
<proteinExistence type="predicted"/>
<dbReference type="Proteomes" id="UP000199537">
    <property type="component" value="Unassembled WGS sequence"/>
</dbReference>
<keyword evidence="3" id="KW-1015">Disulfide bond</keyword>
<dbReference type="InterPro" id="IPR036249">
    <property type="entry name" value="Thioredoxin-like_sf"/>
</dbReference>
<dbReference type="PANTHER" id="PTHR42852">
    <property type="entry name" value="THIOL:DISULFIDE INTERCHANGE PROTEIN DSBE"/>
    <property type="match status" value="1"/>
</dbReference>
<dbReference type="InterPro" id="IPR013766">
    <property type="entry name" value="Thioredoxin_domain"/>
</dbReference>
<accession>A0A1I7NBP3</accession>
<evidence type="ECO:0000256" key="2">
    <source>
        <dbReference type="ARBA" id="ARBA00022748"/>
    </source>
</evidence>
<dbReference type="InterPro" id="IPR025380">
    <property type="entry name" value="DUF4369"/>
</dbReference>
<protein>
    <submittedName>
        <fullName evidence="6">Peroxiredoxin</fullName>
    </submittedName>
</protein>
<dbReference type="InterPro" id="IPR017937">
    <property type="entry name" value="Thioredoxin_CS"/>
</dbReference>
<reference evidence="7" key="1">
    <citation type="submission" date="2016-10" db="EMBL/GenBank/DDBJ databases">
        <authorList>
            <person name="Varghese N."/>
            <person name="Submissions S."/>
        </authorList>
    </citation>
    <scope>NUCLEOTIDE SEQUENCE [LARGE SCALE GENOMIC DNA]</scope>
    <source>
        <strain evidence="7">DSM 14807</strain>
    </source>
</reference>
<evidence type="ECO:0000256" key="4">
    <source>
        <dbReference type="ARBA" id="ARBA00023284"/>
    </source>
</evidence>
<dbReference type="Gene3D" id="3.40.30.10">
    <property type="entry name" value="Glutaredoxin"/>
    <property type="match status" value="1"/>
</dbReference>
<dbReference type="PANTHER" id="PTHR42852:SF6">
    <property type="entry name" value="THIOL:DISULFIDE INTERCHANGE PROTEIN DSBE"/>
    <property type="match status" value="1"/>
</dbReference>
<dbReference type="Pfam" id="PF00578">
    <property type="entry name" value="AhpC-TSA"/>
    <property type="match status" value="1"/>
</dbReference>
<dbReference type="PROSITE" id="PS51257">
    <property type="entry name" value="PROKAR_LIPOPROTEIN"/>
    <property type="match status" value="1"/>
</dbReference>
<dbReference type="SUPFAM" id="SSF52833">
    <property type="entry name" value="Thioredoxin-like"/>
    <property type="match status" value="1"/>
</dbReference>
<dbReference type="InterPro" id="IPR050553">
    <property type="entry name" value="Thioredoxin_ResA/DsbE_sf"/>
</dbReference>
<keyword evidence="7" id="KW-1185">Reference proteome</keyword>
<evidence type="ECO:0000256" key="1">
    <source>
        <dbReference type="ARBA" id="ARBA00004196"/>
    </source>
</evidence>
<dbReference type="GO" id="GO:0016491">
    <property type="term" value="F:oxidoreductase activity"/>
    <property type="evidence" value="ECO:0007669"/>
    <property type="project" value="InterPro"/>
</dbReference>
<dbReference type="STRING" id="1393122.SAMN05660895_1246"/>
<dbReference type="GO" id="GO:0030313">
    <property type="term" value="C:cell envelope"/>
    <property type="evidence" value="ECO:0007669"/>
    <property type="project" value="UniProtKB-SubCell"/>
</dbReference>
<dbReference type="PROSITE" id="PS51352">
    <property type="entry name" value="THIOREDOXIN_2"/>
    <property type="match status" value="1"/>
</dbReference>